<sequence>MSFLITSPNLDDLLADHQCTIPIVTEQREYTSRLLLQNNRIDMIEYIHDLEINDKVCTSSTSSTTIWYKIKVNLNDKITKYLAICLVKQKHIDIIVNIINIINIISYKHCNSTYEITLFDDKKSSDPYSYSYDIIAIKIKYSKKEVIVHLNIHRGTDIEK</sequence>
<protein>
    <submittedName>
        <fullName evidence="1">Uncharacterized protein</fullName>
    </submittedName>
</protein>
<organism evidence="1">
    <name type="scientific">Pithovirus LCPAC101</name>
    <dbReference type="NCBI Taxonomy" id="2506586"/>
    <lineage>
        <taxon>Viruses</taxon>
        <taxon>Pithoviruses</taxon>
    </lineage>
</organism>
<name>A0A481Z2N6_9VIRU</name>
<dbReference type="EMBL" id="MK500451">
    <property type="protein sequence ID" value="QBK89983.1"/>
    <property type="molecule type" value="Genomic_DNA"/>
</dbReference>
<reference evidence="1" key="1">
    <citation type="journal article" date="2019" name="MBio">
        <title>Virus Genomes from Deep Sea Sediments Expand the Ocean Megavirome and Support Independent Origins of Viral Gigantism.</title>
        <authorList>
            <person name="Backstrom D."/>
            <person name="Yutin N."/>
            <person name="Jorgensen S.L."/>
            <person name="Dharamshi J."/>
            <person name="Homa F."/>
            <person name="Zaremba-Niedwiedzka K."/>
            <person name="Spang A."/>
            <person name="Wolf Y.I."/>
            <person name="Koonin E.V."/>
            <person name="Ettema T.J."/>
        </authorList>
    </citation>
    <scope>NUCLEOTIDE SEQUENCE</scope>
</reference>
<gene>
    <name evidence="1" type="ORF">LCPAC101_02660</name>
</gene>
<accession>A0A481Z2N6</accession>
<proteinExistence type="predicted"/>
<evidence type="ECO:0000313" key="1">
    <source>
        <dbReference type="EMBL" id="QBK89983.1"/>
    </source>
</evidence>